<feature type="transmembrane region" description="Helical" evidence="9">
    <location>
        <begin position="21"/>
        <end position="40"/>
    </location>
</feature>
<proteinExistence type="inferred from homology"/>
<evidence type="ECO:0000256" key="3">
    <source>
        <dbReference type="ARBA" id="ARBA00009361"/>
    </source>
</evidence>
<dbReference type="AlphaFoldDB" id="A0A830BXU3"/>
<keyword evidence="11" id="KW-1185">Reference proteome</keyword>
<dbReference type="PANTHER" id="PTHR33078">
    <property type="entry name" value="PROTEIN YCF2-RELATED"/>
    <property type="match status" value="1"/>
</dbReference>
<organism evidence="10 11">
    <name type="scientific">Phtheirospermum japonicum</name>
    <dbReference type="NCBI Taxonomy" id="374723"/>
    <lineage>
        <taxon>Eukaryota</taxon>
        <taxon>Viridiplantae</taxon>
        <taxon>Streptophyta</taxon>
        <taxon>Embryophyta</taxon>
        <taxon>Tracheophyta</taxon>
        <taxon>Spermatophyta</taxon>
        <taxon>Magnoliopsida</taxon>
        <taxon>eudicotyledons</taxon>
        <taxon>Gunneridae</taxon>
        <taxon>Pentapetalae</taxon>
        <taxon>asterids</taxon>
        <taxon>lamiids</taxon>
        <taxon>Lamiales</taxon>
        <taxon>Orobanchaceae</taxon>
        <taxon>Orobanchaceae incertae sedis</taxon>
        <taxon>Phtheirospermum</taxon>
    </lineage>
</organism>
<feature type="non-terminal residue" evidence="10">
    <location>
        <position position="1"/>
    </location>
</feature>
<evidence type="ECO:0000256" key="8">
    <source>
        <dbReference type="ARBA" id="ARBA00022840"/>
    </source>
</evidence>
<keyword evidence="7" id="KW-0547">Nucleotide-binding</keyword>
<keyword evidence="5" id="KW-0150">Chloroplast</keyword>
<sequence length="65" mass="7311">TYSQILCKTNTLHFPSHEKPFLIHLALSPSRGILVIGFIGTALSYLVKYLAINSYVPFITVFLNK</sequence>
<keyword evidence="9" id="KW-0472">Membrane</keyword>
<evidence type="ECO:0000256" key="7">
    <source>
        <dbReference type="ARBA" id="ARBA00022741"/>
    </source>
</evidence>
<evidence type="ECO:0000256" key="6">
    <source>
        <dbReference type="ARBA" id="ARBA00022640"/>
    </source>
</evidence>
<gene>
    <name evidence="10" type="ORF">PHJA_000832900</name>
</gene>
<comment type="caution">
    <text evidence="10">The sequence shown here is derived from an EMBL/GenBank/DDBJ whole genome shotgun (WGS) entry which is preliminary data.</text>
</comment>
<protein>
    <recommendedName>
        <fullName evidence="4">Protein Ycf2</fullName>
    </recommendedName>
</protein>
<evidence type="ECO:0000256" key="9">
    <source>
        <dbReference type="SAM" id="Phobius"/>
    </source>
</evidence>
<evidence type="ECO:0000256" key="1">
    <source>
        <dbReference type="ARBA" id="ARBA00002329"/>
    </source>
</evidence>
<keyword evidence="8" id="KW-0067">ATP-binding</keyword>
<keyword evidence="9" id="KW-1133">Transmembrane helix</keyword>
<evidence type="ECO:0000256" key="5">
    <source>
        <dbReference type="ARBA" id="ARBA00022528"/>
    </source>
</evidence>
<dbReference type="GO" id="GO:0005524">
    <property type="term" value="F:ATP binding"/>
    <property type="evidence" value="ECO:0007669"/>
    <property type="project" value="UniProtKB-KW"/>
</dbReference>
<evidence type="ECO:0000256" key="4">
    <source>
        <dbReference type="ARBA" id="ARBA00018950"/>
    </source>
</evidence>
<keyword evidence="6" id="KW-0934">Plastid</keyword>
<dbReference type="GO" id="GO:0009570">
    <property type="term" value="C:chloroplast stroma"/>
    <property type="evidence" value="ECO:0007669"/>
    <property type="project" value="UniProtKB-SubCell"/>
</dbReference>
<keyword evidence="9" id="KW-0812">Transmembrane</keyword>
<evidence type="ECO:0000313" key="10">
    <source>
        <dbReference type="EMBL" id="GFP86891.1"/>
    </source>
</evidence>
<comment type="function">
    <text evidence="1">Probable ATPase of unknown function. Its presence in a non-photosynthetic plant (Epifagus virginiana) and experiments in tobacco indicate that it has an essential function which is probably not related to photosynthesis.</text>
</comment>
<reference evidence="10" key="1">
    <citation type="submission" date="2020-07" db="EMBL/GenBank/DDBJ databases">
        <title>Ethylene signaling mediates host invasion by parasitic plants.</title>
        <authorList>
            <person name="Yoshida S."/>
        </authorList>
    </citation>
    <scope>NUCLEOTIDE SEQUENCE</scope>
    <source>
        <strain evidence="10">Okayama</strain>
    </source>
</reference>
<evidence type="ECO:0000256" key="2">
    <source>
        <dbReference type="ARBA" id="ARBA00004470"/>
    </source>
</evidence>
<comment type="similarity">
    <text evidence="3">Belongs to the Ycf2 family.</text>
</comment>
<dbReference type="OrthoDB" id="1678865at2759"/>
<accession>A0A830BXU3</accession>
<dbReference type="PANTHER" id="PTHR33078:SF92">
    <property type="entry name" value="PROTEIN YCF2"/>
    <property type="match status" value="1"/>
</dbReference>
<evidence type="ECO:0000313" key="11">
    <source>
        <dbReference type="Proteomes" id="UP000653305"/>
    </source>
</evidence>
<name>A0A830BXU3_9LAMI</name>
<dbReference type="EMBL" id="BMAC01000133">
    <property type="protein sequence ID" value="GFP86891.1"/>
    <property type="molecule type" value="Genomic_DNA"/>
</dbReference>
<dbReference type="Proteomes" id="UP000653305">
    <property type="component" value="Unassembled WGS sequence"/>
</dbReference>
<comment type="subcellular location">
    <subcellularLocation>
        <location evidence="2">Plastid</location>
        <location evidence="2">Chloroplast stroma</location>
    </subcellularLocation>
</comment>